<protein>
    <recommendedName>
        <fullName evidence="4">Alpha-S1-casein</fullName>
    </recommendedName>
</protein>
<keyword evidence="7 9" id="KW-0732">Signal</keyword>
<evidence type="ECO:0000256" key="5">
    <source>
        <dbReference type="ARBA" id="ARBA00022525"/>
    </source>
</evidence>
<keyword evidence="6" id="KW-0597">Phosphoprotein</keyword>
<evidence type="ECO:0000256" key="7">
    <source>
        <dbReference type="ARBA" id="ARBA00022729"/>
    </source>
</evidence>
<dbReference type="InParanoid" id="A0A5S8HCZ7"/>
<dbReference type="Proteomes" id="UP000001811">
    <property type="component" value="Chromosome 15"/>
</dbReference>
<evidence type="ECO:0000256" key="6">
    <source>
        <dbReference type="ARBA" id="ARBA00022553"/>
    </source>
</evidence>
<evidence type="ECO:0000256" key="4">
    <source>
        <dbReference type="ARBA" id="ARBA00021479"/>
    </source>
</evidence>
<reference evidence="10" key="3">
    <citation type="submission" date="2025-09" db="UniProtKB">
        <authorList>
            <consortium name="Ensembl"/>
        </authorList>
    </citation>
    <scope>IDENTIFICATION</scope>
    <source>
        <strain evidence="10">Thorbecke</strain>
    </source>
</reference>
<dbReference type="EMBL" id="AAGW02023125">
    <property type="status" value="NOT_ANNOTATED_CDS"/>
    <property type="molecule type" value="Genomic_DNA"/>
</dbReference>
<name>A0A5S8HCZ7_RABIT</name>
<dbReference type="InterPro" id="IPR031305">
    <property type="entry name" value="Casein_CS"/>
</dbReference>
<dbReference type="PROSITE" id="PS00306">
    <property type="entry name" value="CASEIN_ALPHA_BETA"/>
    <property type="match status" value="1"/>
</dbReference>
<dbReference type="Ensembl" id="ENSOCUT00000009485.4">
    <property type="protein sequence ID" value="ENSOCUP00000008181.3"/>
    <property type="gene ID" value="ENSOCUG00000009486.4"/>
</dbReference>
<evidence type="ECO:0000313" key="11">
    <source>
        <dbReference type="Proteomes" id="UP000001811"/>
    </source>
</evidence>
<keyword evidence="8" id="KW-0494">Milk protein</keyword>
<dbReference type="AlphaFoldDB" id="A0A5S8HCZ7"/>
<evidence type="ECO:0000256" key="8">
    <source>
        <dbReference type="ARBA" id="ARBA00022743"/>
    </source>
</evidence>
<dbReference type="GO" id="GO:0005615">
    <property type="term" value="C:extracellular space"/>
    <property type="evidence" value="ECO:0007669"/>
    <property type="project" value="TreeGrafter"/>
</dbReference>
<accession>A0A5S8HCZ7</accession>
<comment type="function">
    <text evidence="1">Important role in the capacity of milk to transport calcium phosphate.</text>
</comment>
<evidence type="ECO:0000313" key="10">
    <source>
        <dbReference type="Ensembl" id="ENSOCUP00000008181.3"/>
    </source>
</evidence>
<evidence type="ECO:0000256" key="1">
    <source>
        <dbReference type="ARBA" id="ARBA00003383"/>
    </source>
</evidence>
<dbReference type="GO" id="GO:1903496">
    <property type="term" value="P:response to 11-deoxycorticosterone"/>
    <property type="evidence" value="ECO:0007669"/>
    <property type="project" value="TreeGrafter"/>
</dbReference>
<dbReference type="Bgee" id="ENSOCUG00000009486">
    <property type="expression patterns" value="Expressed in prefrontal cortex"/>
</dbReference>
<sequence>MKLLILTCLVATALARHKFHLGHLKLTQEQPESSEQEILKERKLLRFVQTVPLELREEYVNELNRQRELLREKENEEIKGTRNEVTEEHVLADREVRYFILMKLIINGPRYSEHTARQNSQLSIRIYLLNYGPWNKTYICM</sequence>
<reference evidence="10" key="2">
    <citation type="submission" date="2025-08" db="UniProtKB">
        <authorList>
            <consortium name="Ensembl"/>
        </authorList>
    </citation>
    <scope>IDENTIFICATION</scope>
    <source>
        <strain evidence="10">Thorbecke</strain>
    </source>
</reference>
<feature type="chain" id="PRO_5024992130" description="Alpha-S1-casein" evidence="9">
    <location>
        <begin position="16"/>
        <end position="141"/>
    </location>
</feature>
<comment type="similarity">
    <text evidence="3">Belongs to the alpha-casein family.</text>
</comment>
<feature type="signal peptide" evidence="9">
    <location>
        <begin position="1"/>
        <end position="15"/>
    </location>
</feature>
<evidence type="ECO:0000256" key="3">
    <source>
        <dbReference type="ARBA" id="ARBA00010179"/>
    </source>
</evidence>
<dbReference type="PANTHER" id="PTHR10240">
    <property type="entry name" value="ALPHA-S1-CASEIN"/>
    <property type="match status" value="1"/>
</dbReference>
<evidence type="ECO:0000256" key="2">
    <source>
        <dbReference type="ARBA" id="ARBA00004613"/>
    </source>
</evidence>
<comment type="subcellular location">
    <subcellularLocation>
        <location evidence="2">Secreted</location>
    </subcellularLocation>
</comment>
<organism evidence="10 11">
    <name type="scientific">Oryctolagus cuniculus</name>
    <name type="common">Rabbit</name>
    <dbReference type="NCBI Taxonomy" id="9986"/>
    <lineage>
        <taxon>Eukaryota</taxon>
        <taxon>Metazoa</taxon>
        <taxon>Chordata</taxon>
        <taxon>Craniata</taxon>
        <taxon>Vertebrata</taxon>
        <taxon>Euteleostomi</taxon>
        <taxon>Mammalia</taxon>
        <taxon>Eutheria</taxon>
        <taxon>Euarchontoglires</taxon>
        <taxon>Glires</taxon>
        <taxon>Lagomorpha</taxon>
        <taxon>Leporidae</taxon>
        <taxon>Oryctolagus</taxon>
    </lineage>
</organism>
<dbReference type="GO" id="GO:1903494">
    <property type="term" value="P:response to dehydroepiandrosterone"/>
    <property type="evidence" value="ECO:0007669"/>
    <property type="project" value="TreeGrafter"/>
</dbReference>
<dbReference type="PANTHER" id="PTHR10240:SF0">
    <property type="entry name" value="ALPHA-S1-CASEIN"/>
    <property type="match status" value="1"/>
</dbReference>
<reference evidence="10 11" key="1">
    <citation type="journal article" date="2011" name="Nature">
        <title>A high-resolution map of human evolutionary constraint using 29 mammals.</title>
        <authorList>
            <person name="Lindblad-Toh K."/>
            <person name="Garber M."/>
            <person name="Zuk O."/>
            <person name="Lin M.F."/>
            <person name="Parker B.J."/>
            <person name="Washietl S."/>
            <person name="Kheradpour P."/>
            <person name="Ernst J."/>
            <person name="Jordan G."/>
            <person name="Mauceli E."/>
            <person name="Ward L.D."/>
            <person name="Lowe C.B."/>
            <person name="Holloway A.K."/>
            <person name="Clamp M."/>
            <person name="Gnerre S."/>
            <person name="Alfoldi J."/>
            <person name="Beal K."/>
            <person name="Chang J."/>
            <person name="Clawson H."/>
            <person name="Cuff J."/>
            <person name="Di Palma F."/>
            <person name="Fitzgerald S."/>
            <person name="Flicek P."/>
            <person name="Guttman M."/>
            <person name="Hubisz M.J."/>
            <person name="Jaffe D.B."/>
            <person name="Jungreis I."/>
            <person name="Kent W.J."/>
            <person name="Kostka D."/>
            <person name="Lara M."/>
            <person name="Martins A.L."/>
            <person name="Massingham T."/>
            <person name="Moltke I."/>
            <person name="Raney B.J."/>
            <person name="Rasmussen M.D."/>
            <person name="Robinson J."/>
            <person name="Stark A."/>
            <person name="Vilella A.J."/>
            <person name="Wen J."/>
            <person name="Xie X."/>
            <person name="Zody M.C."/>
            <person name="Baldwin J."/>
            <person name="Bloom T."/>
            <person name="Chin C.W."/>
            <person name="Heiman D."/>
            <person name="Nicol R."/>
            <person name="Nusbaum C."/>
            <person name="Young S."/>
            <person name="Wilkinson J."/>
            <person name="Worley K.C."/>
            <person name="Kovar C.L."/>
            <person name="Muzny D.M."/>
            <person name="Gibbs R.A."/>
            <person name="Cree A."/>
            <person name="Dihn H.H."/>
            <person name="Fowler G."/>
            <person name="Jhangiani S."/>
            <person name="Joshi V."/>
            <person name="Lee S."/>
            <person name="Lewis L.R."/>
            <person name="Nazareth L.V."/>
            <person name="Okwuonu G."/>
            <person name="Santibanez J."/>
            <person name="Warren W.C."/>
            <person name="Mardis E.R."/>
            <person name="Weinstock G.M."/>
            <person name="Wilson R.K."/>
            <person name="Delehaunty K."/>
            <person name="Dooling D."/>
            <person name="Fronik C."/>
            <person name="Fulton L."/>
            <person name="Fulton B."/>
            <person name="Graves T."/>
            <person name="Minx P."/>
            <person name="Sodergren E."/>
            <person name="Birney E."/>
            <person name="Margulies E.H."/>
            <person name="Herrero J."/>
            <person name="Green E.D."/>
            <person name="Haussler D."/>
            <person name="Siepel A."/>
            <person name="Goldman N."/>
            <person name="Pollard K.S."/>
            <person name="Pedersen J.S."/>
            <person name="Lander E.S."/>
            <person name="Kellis M."/>
        </authorList>
    </citation>
    <scope>NUCLEOTIDE SEQUENCE [LARGE SCALE GENOMIC DNA]</scope>
    <source>
        <strain evidence="10 11">Thorbecke inbred</strain>
    </source>
</reference>
<keyword evidence="11" id="KW-1185">Reference proteome</keyword>
<dbReference type="GO" id="GO:0032570">
    <property type="term" value="P:response to progesterone"/>
    <property type="evidence" value="ECO:0007669"/>
    <property type="project" value="TreeGrafter"/>
</dbReference>
<evidence type="ECO:0000256" key="9">
    <source>
        <dbReference type="SAM" id="SignalP"/>
    </source>
</evidence>
<keyword evidence="5" id="KW-0964">Secreted</keyword>
<dbReference type="InterPro" id="IPR026999">
    <property type="entry name" value="Alpha-s1_casein"/>
</dbReference>
<dbReference type="GO" id="GO:0032355">
    <property type="term" value="P:response to estradiol"/>
    <property type="evidence" value="ECO:0007669"/>
    <property type="project" value="TreeGrafter"/>
</dbReference>
<proteinExistence type="inferred from homology"/>